<dbReference type="SUPFAM" id="SSF48452">
    <property type="entry name" value="TPR-like"/>
    <property type="match status" value="1"/>
</dbReference>
<dbReference type="Pfam" id="PF19270">
    <property type="entry name" value="FBO_C"/>
    <property type="match status" value="1"/>
</dbReference>
<evidence type="ECO:0000256" key="3">
    <source>
        <dbReference type="SAM" id="MobiDB-lite"/>
    </source>
</evidence>
<dbReference type="Gene3D" id="1.25.40.10">
    <property type="entry name" value="Tetratricopeptide repeat domain"/>
    <property type="match status" value="1"/>
</dbReference>
<dbReference type="Proteomes" id="UP000235388">
    <property type="component" value="Unassembled WGS sequence"/>
</dbReference>
<name>A0A2N5SJH3_9BASI</name>
<dbReference type="GO" id="GO:0019005">
    <property type="term" value="C:SCF ubiquitin ligase complex"/>
    <property type="evidence" value="ECO:0007669"/>
    <property type="project" value="TreeGrafter"/>
</dbReference>
<keyword evidence="1" id="KW-0833">Ubl conjugation pathway</keyword>
<dbReference type="SMART" id="SM00028">
    <property type="entry name" value="TPR"/>
    <property type="match status" value="1"/>
</dbReference>
<dbReference type="STRING" id="200324.A0A2N5SJH3"/>
<feature type="region of interest" description="Disordered" evidence="3">
    <location>
        <begin position="1"/>
        <end position="63"/>
    </location>
</feature>
<dbReference type="InterPro" id="IPR019734">
    <property type="entry name" value="TPR_rpt"/>
</dbReference>
<feature type="compositionally biased region" description="Low complexity" evidence="3">
    <location>
        <begin position="536"/>
        <end position="547"/>
    </location>
</feature>
<evidence type="ECO:0000256" key="2">
    <source>
        <dbReference type="PROSITE-ProRule" id="PRU00339"/>
    </source>
</evidence>
<keyword evidence="2" id="KW-0802">TPR repeat</keyword>
<dbReference type="EMBL" id="PGCJ01000951">
    <property type="protein sequence ID" value="PLW13400.1"/>
    <property type="molecule type" value="Genomic_DNA"/>
</dbReference>
<evidence type="ECO:0000313" key="5">
    <source>
        <dbReference type="EMBL" id="PLW13400.1"/>
    </source>
</evidence>
<feature type="region of interest" description="Disordered" evidence="3">
    <location>
        <begin position="526"/>
        <end position="548"/>
    </location>
</feature>
<feature type="compositionally biased region" description="Low complexity" evidence="3">
    <location>
        <begin position="25"/>
        <end position="45"/>
    </location>
</feature>
<organism evidence="5 6">
    <name type="scientific">Puccinia coronata f. sp. avenae</name>
    <dbReference type="NCBI Taxonomy" id="200324"/>
    <lineage>
        <taxon>Eukaryota</taxon>
        <taxon>Fungi</taxon>
        <taxon>Dikarya</taxon>
        <taxon>Basidiomycota</taxon>
        <taxon>Pucciniomycotina</taxon>
        <taxon>Pucciniomycetes</taxon>
        <taxon>Pucciniales</taxon>
        <taxon>Pucciniaceae</taxon>
        <taxon>Puccinia</taxon>
    </lineage>
</organism>
<dbReference type="OrthoDB" id="2117972at2759"/>
<comment type="caution">
    <text evidence="5">The sequence shown here is derived from an EMBL/GenBank/DDBJ whole genome shotgun (WGS) entry which is preliminary data.</text>
</comment>
<dbReference type="AlphaFoldDB" id="A0A2N5SJH3"/>
<accession>A0A2N5SJH3</accession>
<evidence type="ECO:0000259" key="4">
    <source>
        <dbReference type="Pfam" id="PF19270"/>
    </source>
</evidence>
<dbReference type="InterPro" id="IPR011990">
    <property type="entry name" value="TPR-like_helical_dom_sf"/>
</dbReference>
<dbReference type="PROSITE" id="PS50005">
    <property type="entry name" value="TPR"/>
    <property type="match status" value="1"/>
</dbReference>
<gene>
    <name evidence="5" type="ORF">PCANC_25000</name>
</gene>
<feature type="compositionally biased region" description="Basic and acidic residues" evidence="3">
    <location>
        <begin position="1"/>
        <end position="24"/>
    </location>
</feature>
<reference evidence="5 6" key="1">
    <citation type="submission" date="2017-11" db="EMBL/GenBank/DDBJ databases">
        <title>De novo assembly and phasing of dikaryotic genomes from two isolates of Puccinia coronata f. sp. avenae, the causal agent of oat crown rust.</title>
        <authorList>
            <person name="Miller M.E."/>
            <person name="Zhang Y."/>
            <person name="Omidvar V."/>
            <person name="Sperschneider J."/>
            <person name="Schwessinger B."/>
            <person name="Raley C."/>
            <person name="Palmer J.M."/>
            <person name="Garnica D."/>
            <person name="Upadhyaya N."/>
            <person name="Rathjen J."/>
            <person name="Taylor J.M."/>
            <person name="Park R.F."/>
            <person name="Dodds P.N."/>
            <person name="Hirsch C.D."/>
            <person name="Kianian S.F."/>
            <person name="Figueroa M."/>
        </authorList>
    </citation>
    <scope>NUCLEOTIDE SEQUENCE [LARGE SCALE GENOMIC DNA]</scope>
    <source>
        <strain evidence="5">12NC29</strain>
    </source>
</reference>
<sequence length="561" mass="64029">MSSSNDSHKEALERFRQEWIEEVKQSTTHTQSSSSVEADTAAAAAAPPPPSSSSSSSSSSHDNDPLAIYARAAYYERIGLLDDALTHYRKALRLEPNIHLAYQKLNEHQIASLEPLHQTSYRLQESSRIQLDEPEKDGYHIRPNEHEYSDGLHPCSTTRFLNYLLASFQSNPWRRPQAEEEDELVLEEDGKNQDEEEDIIQKVSALEIKTTTDSRKKDTITAKTEEIRDSSANAFTIFEPLELERSCPIQRIPLELFDHHILSAQGYSRSSIHMLVSTVETFARVSRLARIVTLSTTIWQAICLAIYSHDLFVNTHKRRLLDWSTRAKVVDSLCREAHAHDWRRMFIQQPRLRLDGCYISLVRYPRLGESSNPWYTPTHFVTYFRYLRFLEDGRCVSFTSTDEPGLVVRSLGWRSSTGGARGASTSGSAAAETKQLDGVLYGLWTLEEDRVRLFKLHQDPQHLLLPSNDPPFHRTLFGRTNYEFEIQARLLSTRLGKMNKLEIIRLSTINLNSGEVLEVPLPMSNNEHTEQEHETSTSSSSSSSRSSKPFIFSRVISYDPL</sequence>
<dbReference type="PANTHER" id="PTHR12874:SF9">
    <property type="entry name" value="F-BOX ONLY PROTEIN 48"/>
    <property type="match status" value="1"/>
</dbReference>
<evidence type="ECO:0000313" key="6">
    <source>
        <dbReference type="Proteomes" id="UP000235388"/>
    </source>
</evidence>
<feature type="domain" description="F-box protein Hrt3/FBXO9 C-terminal" evidence="4">
    <location>
        <begin position="333"/>
        <end position="552"/>
    </location>
</feature>
<dbReference type="InterPro" id="IPR045464">
    <property type="entry name" value="Hrt3/FBXO9_C"/>
</dbReference>
<dbReference type="GO" id="GO:0031146">
    <property type="term" value="P:SCF-dependent proteasomal ubiquitin-dependent protein catabolic process"/>
    <property type="evidence" value="ECO:0007669"/>
    <property type="project" value="TreeGrafter"/>
</dbReference>
<evidence type="ECO:0000256" key="1">
    <source>
        <dbReference type="ARBA" id="ARBA00022786"/>
    </source>
</evidence>
<feature type="repeat" description="TPR" evidence="2">
    <location>
        <begin position="65"/>
        <end position="98"/>
    </location>
</feature>
<keyword evidence="6" id="KW-1185">Reference proteome</keyword>
<dbReference type="GO" id="GO:0005737">
    <property type="term" value="C:cytoplasm"/>
    <property type="evidence" value="ECO:0007669"/>
    <property type="project" value="TreeGrafter"/>
</dbReference>
<dbReference type="PANTHER" id="PTHR12874">
    <property type="entry name" value="F-BOX ONLY PROTEIN 48-RELATED"/>
    <property type="match status" value="1"/>
</dbReference>
<protein>
    <recommendedName>
        <fullName evidence="4">F-box protein Hrt3/FBXO9 C-terminal domain-containing protein</fullName>
    </recommendedName>
</protein>
<proteinExistence type="predicted"/>